<dbReference type="NCBIfam" id="NF033208">
    <property type="entry name" value="choice_anch_E"/>
    <property type="match status" value="1"/>
</dbReference>
<dbReference type="EMBL" id="CP012036">
    <property type="protein sequence ID" value="ALF52407.1"/>
    <property type="molecule type" value="Genomic_DNA"/>
</dbReference>
<feature type="signal peptide" evidence="1">
    <location>
        <begin position="1"/>
        <end position="27"/>
    </location>
</feature>
<reference evidence="2 3" key="2">
    <citation type="journal article" date="2016" name="Genome Announc.">
        <title>Draft Genome Sequence of the N2-Fixing Cyanobacterium Nostoc piscinale CENA21, Isolated from the Brazilian Amazon Floodplain.</title>
        <authorList>
            <person name="Leao T."/>
            <person name="Guimaraes P.I."/>
            <person name="de Melo A.G."/>
            <person name="Ramos R.T."/>
            <person name="Leao P.N."/>
            <person name="Silva A."/>
            <person name="Fiore M.F."/>
            <person name="Schneider M.P."/>
        </authorList>
    </citation>
    <scope>NUCLEOTIDE SEQUENCE [LARGE SCALE GENOMIC DNA]</scope>
    <source>
        <strain evidence="2 3">CENA21</strain>
    </source>
</reference>
<evidence type="ECO:0000313" key="2">
    <source>
        <dbReference type="EMBL" id="ALF52407.1"/>
    </source>
</evidence>
<protein>
    <submittedName>
        <fullName evidence="2">PEP anchor domain-containing protein</fullName>
    </submittedName>
</protein>
<gene>
    <name evidence="2" type="ORF">ACX27_05380</name>
</gene>
<proteinExistence type="predicted"/>
<name>A0A0M3V4R7_9NOSO</name>
<evidence type="ECO:0000313" key="3">
    <source>
        <dbReference type="Proteomes" id="UP000062645"/>
    </source>
</evidence>
<dbReference type="OrthoDB" id="484171at2"/>
<keyword evidence="1" id="KW-0732">Signal</keyword>
<reference evidence="3" key="1">
    <citation type="submission" date="2015-07" db="EMBL/GenBank/DDBJ databases">
        <title>Genome Of Nitrogen-Fixing Cyanobacterium Nostoc piscinale CENA21 From Solimoes/Amazon River Floodplain Sediments And Comparative Genomics To Uncover Biosynthetic Natural Products Potential.</title>
        <authorList>
            <person name="Leao T.F."/>
            <person name="Leao P.N."/>
            <person name="Guimaraes P.I."/>
            <person name="de Melo A.G.C."/>
            <person name="Ramos R.T.J."/>
            <person name="Silva A."/>
            <person name="Fiore M.F."/>
            <person name="Schneider M.P.C."/>
        </authorList>
    </citation>
    <scope>NUCLEOTIDE SEQUENCE [LARGE SCALE GENOMIC DNA]</scope>
    <source>
        <strain evidence="3">CENA21</strain>
    </source>
</reference>
<dbReference type="NCBIfam" id="TIGR02595">
    <property type="entry name" value="PEP_CTERM"/>
    <property type="match status" value="1"/>
</dbReference>
<dbReference type="RefSeq" id="WP_062289399.1">
    <property type="nucleotide sequence ID" value="NZ_CP012036.1"/>
</dbReference>
<dbReference type="InterPro" id="IPR013424">
    <property type="entry name" value="Ice-binding_C"/>
</dbReference>
<keyword evidence="3" id="KW-1185">Reference proteome</keyword>
<evidence type="ECO:0000256" key="1">
    <source>
        <dbReference type="SAM" id="SignalP"/>
    </source>
</evidence>
<dbReference type="PATRIC" id="fig|224013.5.peg.1301"/>
<dbReference type="AlphaFoldDB" id="A0A0M3V4R7"/>
<organism evidence="2 3">
    <name type="scientific">Nostoc piscinale CENA21</name>
    <dbReference type="NCBI Taxonomy" id="224013"/>
    <lineage>
        <taxon>Bacteria</taxon>
        <taxon>Bacillati</taxon>
        <taxon>Cyanobacteriota</taxon>
        <taxon>Cyanophyceae</taxon>
        <taxon>Nostocales</taxon>
        <taxon>Nostocaceae</taxon>
        <taxon>Nostoc</taxon>
    </lineage>
</organism>
<accession>A0A0M3V4R7</accession>
<feature type="chain" id="PRO_5005791073" evidence="1">
    <location>
        <begin position="28"/>
        <end position="235"/>
    </location>
</feature>
<dbReference type="Proteomes" id="UP000062645">
    <property type="component" value="Chromosome"/>
</dbReference>
<dbReference type="STRING" id="224013.ACX27_05380"/>
<sequence>MTTKLFQTLAAATTLAGIVATAGAANAASLSYTGSTNFKKTNITNEAISVQKFDAALGTLKGVTLQFTSDIQGTIGYENLDEDSPTDITVTLGSNSSLKLGNDSLFNINPKTSQTFQNVPVFDGTIDFLAPSGNTLKGLNATESGLKTITDGQMLQSFIGTGDLSFLFSAMATSNVTGSGNVASKISTFAKGTVSVTYDYDPASVPEPSAAIGIGLVAGIGLMSQRRKNWLKASN</sequence>
<dbReference type="KEGG" id="npz:ACX27_05380"/>